<evidence type="ECO:0000313" key="10">
    <source>
        <dbReference type="Proteomes" id="UP000777438"/>
    </source>
</evidence>
<feature type="transmembrane region" description="Helical" evidence="6">
    <location>
        <begin position="170"/>
        <end position="191"/>
    </location>
</feature>
<dbReference type="InterPro" id="IPR005829">
    <property type="entry name" value="Sugar_transporter_CS"/>
</dbReference>
<dbReference type="EMBL" id="JAGPYM010000024">
    <property type="protein sequence ID" value="KAH6881024.1"/>
    <property type="molecule type" value="Genomic_DNA"/>
</dbReference>
<dbReference type="Gene3D" id="1.20.1250.20">
    <property type="entry name" value="MFS general substrate transporter like domains"/>
    <property type="match status" value="1"/>
</dbReference>
<comment type="similarity">
    <text evidence="2">Belongs to the major facilitator superfamily. Sugar transporter (TC 2.A.1.1) family.</text>
</comment>
<evidence type="ECO:0000259" key="8">
    <source>
        <dbReference type="PROSITE" id="PS50850"/>
    </source>
</evidence>
<evidence type="ECO:0000256" key="3">
    <source>
        <dbReference type="ARBA" id="ARBA00022692"/>
    </source>
</evidence>
<feature type="transmembrane region" description="Helical" evidence="6">
    <location>
        <begin position="77"/>
        <end position="97"/>
    </location>
</feature>
<dbReference type="AlphaFoldDB" id="A0A9P9ALH5"/>
<dbReference type="PROSITE" id="PS00217">
    <property type="entry name" value="SUGAR_TRANSPORT_2"/>
    <property type="match status" value="1"/>
</dbReference>
<keyword evidence="10" id="KW-1185">Reference proteome</keyword>
<protein>
    <submittedName>
        <fullName evidence="9">General substrate transporter</fullName>
    </submittedName>
</protein>
<organism evidence="9 10">
    <name type="scientific">Thelonectria olida</name>
    <dbReference type="NCBI Taxonomy" id="1576542"/>
    <lineage>
        <taxon>Eukaryota</taxon>
        <taxon>Fungi</taxon>
        <taxon>Dikarya</taxon>
        <taxon>Ascomycota</taxon>
        <taxon>Pezizomycotina</taxon>
        <taxon>Sordariomycetes</taxon>
        <taxon>Hypocreomycetidae</taxon>
        <taxon>Hypocreales</taxon>
        <taxon>Nectriaceae</taxon>
        <taxon>Thelonectria</taxon>
    </lineage>
</organism>
<name>A0A9P9ALH5_9HYPO</name>
<keyword evidence="7" id="KW-0732">Signal</keyword>
<sequence>PIILILACFVAFCCSTTNGYDGSLFGTLLANDTFKEYFNVANVGIEAGIVTAMYQIGNVVAIPFIGPAVDTWGRRAGMCIGSTTIVIGVIIQVTTIVNASVEQFMAGRFFLGFGVGIAAAAGPVYVVEISHPAHRGVVTGLYNVMWPLGALVASGAARGGLAYEGHNKSWLIPVGLQLMFPGIVMLCSFLLPES</sequence>
<dbReference type="SUPFAM" id="SSF103473">
    <property type="entry name" value="MFS general substrate transporter"/>
    <property type="match status" value="1"/>
</dbReference>
<gene>
    <name evidence="9" type="ORF">B0T10DRAFT_386271</name>
</gene>
<comment type="subcellular location">
    <subcellularLocation>
        <location evidence="1">Membrane</location>
        <topology evidence="1">Multi-pass membrane protein</topology>
    </subcellularLocation>
</comment>
<accession>A0A9P9ALH5</accession>
<dbReference type="InterPro" id="IPR036259">
    <property type="entry name" value="MFS_trans_sf"/>
</dbReference>
<evidence type="ECO:0000256" key="1">
    <source>
        <dbReference type="ARBA" id="ARBA00004141"/>
    </source>
</evidence>
<feature type="transmembrane region" description="Helical" evidence="6">
    <location>
        <begin position="139"/>
        <end position="158"/>
    </location>
</feature>
<evidence type="ECO:0000256" key="5">
    <source>
        <dbReference type="ARBA" id="ARBA00023136"/>
    </source>
</evidence>
<feature type="transmembrane region" description="Helical" evidence="6">
    <location>
        <begin position="43"/>
        <end position="65"/>
    </location>
</feature>
<dbReference type="Proteomes" id="UP000777438">
    <property type="component" value="Unassembled WGS sequence"/>
</dbReference>
<dbReference type="PANTHER" id="PTHR48022:SF13">
    <property type="entry name" value="MAJOR FACILITATOR SUPERFAMILY (MFS) PROFILE DOMAIN-CONTAINING PROTEIN"/>
    <property type="match status" value="1"/>
</dbReference>
<proteinExistence type="inferred from homology"/>
<dbReference type="PROSITE" id="PS50850">
    <property type="entry name" value="MFS"/>
    <property type="match status" value="1"/>
</dbReference>
<keyword evidence="3 6" id="KW-0812">Transmembrane</keyword>
<evidence type="ECO:0000256" key="4">
    <source>
        <dbReference type="ARBA" id="ARBA00022989"/>
    </source>
</evidence>
<dbReference type="PANTHER" id="PTHR48022">
    <property type="entry name" value="PLASTIDIC GLUCOSE TRANSPORTER 4"/>
    <property type="match status" value="1"/>
</dbReference>
<dbReference type="GO" id="GO:0005351">
    <property type="term" value="F:carbohydrate:proton symporter activity"/>
    <property type="evidence" value="ECO:0007669"/>
    <property type="project" value="TreeGrafter"/>
</dbReference>
<evidence type="ECO:0000256" key="7">
    <source>
        <dbReference type="SAM" id="SignalP"/>
    </source>
</evidence>
<feature type="non-terminal residue" evidence="9">
    <location>
        <position position="194"/>
    </location>
</feature>
<dbReference type="OrthoDB" id="4805872at2759"/>
<feature type="chain" id="PRO_5040139347" evidence="7">
    <location>
        <begin position="20"/>
        <end position="194"/>
    </location>
</feature>
<evidence type="ECO:0000256" key="6">
    <source>
        <dbReference type="SAM" id="Phobius"/>
    </source>
</evidence>
<evidence type="ECO:0000256" key="2">
    <source>
        <dbReference type="ARBA" id="ARBA00010992"/>
    </source>
</evidence>
<keyword evidence="4 6" id="KW-1133">Transmembrane helix</keyword>
<reference evidence="9 10" key="1">
    <citation type="journal article" date="2021" name="Nat. Commun.">
        <title>Genetic determinants of endophytism in the Arabidopsis root mycobiome.</title>
        <authorList>
            <person name="Mesny F."/>
            <person name="Miyauchi S."/>
            <person name="Thiergart T."/>
            <person name="Pickel B."/>
            <person name="Atanasova L."/>
            <person name="Karlsson M."/>
            <person name="Huettel B."/>
            <person name="Barry K.W."/>
            <person name="Haridas S."/>
            <person name="Chen C."/>
            <person name="Bauer D."/>
            <person name="Andreopoulos W."/>
            <person name="Pangilinan J."/>
            <person name="LaButti K."/>
            <person name="Riley R."/>
            <person name="Lipzen A."/>
            <person name="Clum A."/>
            <person name="Drula E."/>
            <person name="Henrissat B."/>
            <person name="Kohler A."/>
            <person name="Grigoriev I.V."/>
            <person name="Martin F.M."/>
            <person name="Hacquard S."/>
        </authorList>
    </citation>
    <scope>NUCLEOTIDE SEQUENCE [LARGE SCALE GENOMIC DNA]</scope>
    <source>
        <strain evidence="9 10">MPI-CAGE-CH-0241</strain>
    </source>
</reference>
<dbReference type="Pfam" id="PF00083">
    <property type="entry name" value="Sugar_tr"/>
    <property type="match status" value="1"/>
</dbReference>
<feature type="signal peptide" evidence="7">
    <location>
        <begin position="1"/>
        <end position="19"/>
    </location>
</feature>
<dbReference type="GO" id="GO:0016020">
    <property type="term" value="C:membrane"/>
    <property type="evidence" value="ECO:0007669"/>
    <property type="project" value="UniProtKB-SubCell"/>
</dbReference>
<evidence type="ECO:0000313" key="9">
    <source>
        <dbReference type="EMBL" id="KAH6881024.1"/>
    </source>
</evidence>
<feature type="non-terminal residue" evidence="9">
    <location>
        <position position="1"/>
    </location>
</feature>
<dbReference type="InterPro" id="IPR050360">
    <property type="entry name" value="MFS_Sugar_Transporters"/>
</dbReference>
<feature type="transmembrane region" description="Helical" evidence="6">
    <location>
        <begin position="109"/>
        <end position="127"/>
    </location>
</feature>
<feature type="domain" description="Major facilitator superfamily (MFS) profile" evidence="8">
    <location>
        <begin position="7"/>
        <end position="194"/>
    </location>
</feature>
<keyword evidence="5 6" id="KW-0472">Membrane</keyword>
<comment type="caution">
    <text evidence="9">The sequence shown here is derived from an EMBL/GenBank/DDBJ whole genome shotgun (WGS) entry which is preliminary data.</text>
</comment>
<dbReference type="InterPro" id="IPR005828">
    <property type="entry name" value="MFS_sugar_transport-like"/>
</dbReference>
<dbReference type="InterPro" id="IPR020846">
    <property type="entry name" value="MFS_dom"/>
</dbReference>